<dbReference type="EMBL" id="VCGU01000004">
    <property type="protein sequence ID" value="TRY76259.1"/>
    <property type="molecule type" value="Genomic_DNA"/>
</dbReference>
<keyword evidence="2 4" id="KW-0863">Zinc-finger</keyword>
<evidence type="ECO:0000313" key="8">
    <source>
        <dbReference type="Proteomes" id="UP000318571"/>
    </source>
</evidence>
<dbReference type="InterPro" id="IPR001841">
    <property type="entry name" value="Znf_RING"/>
</dbReference>
<dbReference type="Pfam" id="PF13639">
    <property type="entry name" value="zf-RING_2"/>
    <property type="match status" value="1"/>
</dbReference>
<keyword evidence="8" id="KW-1185">Reference proteome</keyword>
<dbReference type="PROSITE" id="PS50089">
    <property type="entry name" value="ZF_RING_2"/>
    <property type="match status" value="1"/>
</dbReference>
<feature type="region of interest" description="Disordered" evidence="5">
    <location>
        <begin position="133"/>
        <end position="152"/>
    </location>
</feature>
<evidence type="ECO:0000256" key="1">
    <source>
        <dbReference type="ARBA" id="ARBA00022723"/>
    </source>
</evidence>
<dbReference type="SMART" id="SM00184">
    <property type="entry name" value="RING"/>
    <property type="match status" value="1"/>
</dbReference>
<dbReference type="Proteomes" id="UP000318571">
    <property type="component" value="Chromosome 5"/>
</dbReference>
<comment type="caution">
    <text evidence="7">The sequence shown here is derived from an EMBL/GenBank/DDBJ whole genome shotgun (WGS) entry which is preliminary data.</text>
</comment>
<dbReference type="GO" id="GO:0016567">
    <property type="term" value="P:protein ubiquitination"/>
    <property type="evidence" value="ECO:0007669"/>
    <property type="project" value="TreeGrafter"/>
</dbReference>
<feature type="compositionally biased region" description="Polar residues" evidence="5">
    <location>
        <begin position="381"/>
        <end position="390"/>
    </location>
</feature>
<dbReference type="GO" id="GO:0061630">
    <property type="term" value="F:ubiquitin protein ligase activity"/>
    <property type="evidence" value="ECO:0007669"/>
    <property type="project" value="TreeGrafter"/>
</dbReference>
<keyword evidence="3" id="KW-0862">Zinc</keyword>
<dbReference type="PANTHER" id="PTHR46171:SF3">
    <property type="entry name" value="GH10160P"/>
    <property type="match status" value="1"/>
</dbReference>
<feature type="compositionally biased region" description="Basic residues" evidence="5">
    <location>
        <begin position="66"/>
        <end position="91"/>
    </location>
</feature>
<feature type="compositionally biased region" description="Low complexity" evidence="5">
    <location>
        <begin position="199"/>
        <end position="213"/>
    </location>
</feature>
<dbReference type="CDD" id="cd16472">
    <property type="entry name" value="RING-H2_RNF38-like"/>
    <property type="match status" value="1"/>
</dbReference>
<evidence type="ECO:0000313" key="7">
    <source>
        <dbReference type="EMBL" id="TRY76259.1"/>
    </source>
</evidence>
<feature type="compositionally biased region" description="Basic and acidic residues" evidence="5">
    <location>
        <begin position="220"/>
        <end position="232"/>
    </location>
</feature>
<dbReference type="STRING" id="6832.A0A553PF09"/>
<dbReference type="OMA" id="HEHMART"/>
<feature type="domain" description="RING-type" evidence="6">
    <location>
        <begin position="612"/>
        <end position="653"/>
    </location>
</feature>
<feature type="compositionally biased region" description="Polar residues" evidence="5">
    <location>
        <begin position="484"/>
        <end position="498"/>
    </location>
</feature>
<feature type="region of interest" description="Disordered" evidence="5">
    <location>
        <begin position="58"/>
        <end position="97"/>
    </location>
</feature>
<protein>
    <recommendedName>
        <fullName evidence="6">RING-type domain-containing protein</fullName>
    </recommendedName>
</protein>
<reference evidence="7 8" key="1">
    <citation type="journal article" date="2018" name="Nat. Ecol. Evol.">
        <title>Genomic signatures of mitonuclear coevolution across populations of Tigriopus californicus.</title>
        <authorList>
            <person name="Barreto F.S."/>
            <person name="Watson E.T."/>
            <person name="Lima T.G."/>
            <person name="Willett C.S."/>
            <person name="Edmands S."/>
            <person name="Li W."/>
            <person name="Burton R.S."/>
        </authorList>
    </citation>
    <scope>NUCLEOTIDE SEQUENCE [LARGE SCALE GENOMIC DNA]</scope>
    <source>
        <strain evidence="7 8">San Diego</strain>
    </source>
</reference>
<dbReference type="SUPFAM" id="SSF57850">
    <property type="entry name" value="RING/U-box"/>
    <property type="match status" value="1"/>
</dbReference>
<dbReference type="InterPro" id="IPR013083">
    <property type="entry name" value="Znf_RING/FYVE/PHD"/>
</dbReference>
<evidence type="ECO:0000256" key="2">
    <source>
        <dbReference type="ARBA" id="ARBA00022771"/>
    </source>
</evidence>
<evidence type="ECO:0000256" key="5">
    <source>
        <dbReference type="SAM" id="MobiDB-lite"/>
    </source>
</evidence>
<keyword evidence="1" id="KW-0479">Metal-binding</keyword>
<evidence type="ECO:0000256" key="3">
    <source>
        <dbReference type="ARBA" id="ARBA00022833"/>
    </source>
</evidence>
<name>A0A553PF09_TIGCA</name>
<evidence type="ECO:0000259" key="6">
    <source>
        <dbReference type="PROSITE" id="PS50089"/>
    </source>
</evidence>
<organism evidence="7 8">
    <name type="scientific">Tigriopus californicus</name>
    <name type="common">Marine copepod</name>
    <dbReference type="NCBI Taxonomy" id="6832"/>
    <lineage>
        <taxon>Eukaryota</taxon>
        <taxon>Metazoa</taxon>
        <taxon>Ecdysozoa</taxon>
        <taxon>Arthropoda</taxon>
        <taxon>Crustacea</taxon>
        <taxon>Multicrustacea</taxon>
        <taxon>Hexanauplia</taxon>
        <taxon>Copepoda</taxon>
        <taxon>Harpacticoida</taxon>
        <taxon>Harpacticidae</taxon>
        <taxon>Tigriopus</taxon>
    </lineage>
</organism>
<sequence length="667" mass="72450">MTIQDFCIRPVLDLDTLRCSPPSLVLSLSPGLGPDGLPSPGNFPAGASAGASGALGFAPPSNSGLHPHHHHHHPHHHLMGASGHHHHHPTSRSRASPNDLLSFAMSATTEFSGLLSPRLRRTSLHEEDVDIKPDIKRELESPTPKRQRLSPPTLEMLDQLHQHCVSPPIIMRRGNRHPFWHSPQEPRCHTPSQGRGNGSRRSPTNNPNRRSPPQLRRSMRQRERSGCDHRDVSLPPFSVGGHPNHGLAPHPTQISHLGTTHLLPNHSNNGNRQYNPLQCHQFPQAAFMSAAGASASATLSTSGPPISMGPSMSSRISGNGRGHPISGPPPSGGFHNQSVFNTASSNPFVGSHHPCGYPMSANAPPAHPASNPFPPFGSAPMQHNQSNRQIPNRHFVPTSSVNDIFHHEHMARTMQHHHSAMQQQFSNHASSFLSSQQHMPMAHPLMVDGSGRSHLLDPRANGRPRNGHPSQRRMGGMPRRWRNNPPSNQAPPTVSQGVSMAAPPPPTPGALGPVSMSASSNPTGFPASPASMSHPYHPGFLLHVLAMLSNTPLQQTFAGTGDVNEPENYEALLNLAERLGEVKPKGLAKGDIEQLPSYRYPGDSSENDQTTCVVCMCDFEVRQTLRVLPCSHEFHSKCVDKWLKTNRTCPICRGDAANFFNSGMSVE</sequence>
<feature type="region of interest" description="Disordered" evidence="5">
    <location>
        <begin position="175"/>
        <end position="271"/>
    </location>
</feature>
<accession>A0A553PF09</accession>
<feature type="region of interest" description="Disordered" evidence="5">
    <location>
        <begin position="360"/>
        <end position="395"/>
    </location>
</feature>
<dbReference type="PANTHER" id="PTHR46171">
    <property type="entry name" value="GH10160P"/>
    <property type="match status" value="1"/>
</dbReference>
<dbReference type="Gene3D" id="3.30.40.10">
    <property type="entry name" value="Zinc/RING finger domain, C3HC4 (zinc finger)"/>
    <property type="match status" value="1"/>
</dbReference>
<feature type="compositionally biased region" description="Polar residues" evidence="5">
    <location>
        <begin position="420"/>
        <end position="438"/>
    </location>
</feature>
<feature type="region of interest" description="Disordered" evidence="5">
    <location>
        <begin position="412"/>
        <end position="526"/>
    </location>
</feature>
<gene>
    <name evidence="7" type="ORF">TCAL_04055</name>
</gene>
<evidence type="ECO:0000256" key="4">
    <source>
        <dbReference type="PROSITE-ProRule" id="PRU00175"/>
    </source>
</evidence>
<dbReference type="GO" id="GO:0008270">
    <property type="term" value="F:zinc ion binding"/>
    <property type="evidence" value="ECO:0007669"/>
    <property type="project" value="UniProtKB-KW"/>
</dbReference>
<feature type="region of interest" description="Disordered" evidence="5">
    <location>
        <begin position="301"/>
        <end position="340"/>
    </location>
</feature>
<dbReference type="FunFam" id="3.30.40.10:FF:000024">
    <property type="entry name" value="RING finger protein 44 isoform X1"/>
    <property type="match status" value="1"/>
</dbReference>
<proteinExistence type="predicted"/>
<feature type="compositionally biased region" description="Low complexity" evidence="5">
    <location>
        <begin position="301"/>
        <end position="325"/>
    </location>
</feature>
<dbReference type="AlphaFoldDB" id="A0A553PF09"/>
<feature type="compositionally biased region" description="Pro residues" evidence="5">
    <location>
        <begin position="365"/>
        <end position="377"/>
    </location>
</feature>